<dbReference type="PATRIC" id="fig|1664069.3.peg.459"/>
<gene>
    <name evidence="2" type="ORF">AB447_222545</name>
    <name evidence="3" type="ORF">P8828_24145</name>
</gene>
<keyword evidence="3" id="KW-0378">Hydrolase</keyword>
<dbReference type="InterPro" id="IPR012334">
    <property type="entry name" value="Pectin_lyas_fold"/>
</dbReference>
<dbReference type="AlphaFoldDB" id="A0A0J6E3A3"/>
<evidence type="ECO:0000313" key="3">
    <source>
        <dbReference type="EMBL" id="MEC0487840.1"/>
    </source>
</evidence>
<reference evidence="3 5" key="3">
    <citation type="submission" date="2023-03" db="EMBL/GenBank/DDBJ databases">
        <title>Agriculturally important microbes genome sequencing.</title>
        <authorList>
            <person name="Dunlap C."/>
        </authorList>
    </citation>
    <scope>NUCLEOTIDE SEQUENCE [LARGE SCALE GENOMIC DNA]</scope>
    <source>
        <strain evidence="3 5">CBP-3203</strain>
    </source>
</reference>
<dbReference type="InterPro" id="IPR011050">
    <property type="entry name" value="Pectin_lyase_fold/virulence"/>
</dbReference>
<name>A0A0J6E3A3_9BACI</name>
<dbReference type="SUPFAM" id="SSF51126">
    <property type="entry name" value="Pectin lyase-like"/>
    <property type="match status" value="1"/>
</dbReference>
<reference evidence="2" key="2">
    <citation type="submission" date="2015-10" db="EMBL/GenBank/DDBJ databases">
        <authorList>
            <person name="Gilbert D.G."/>
        </authorList>
    </citation>
    <scope>NUCLEOTIDE SEQUENCE</scope>
    <source>
        <strain evidence="2">GO-13</strain>
    </source>
</reference>
<dbReference type="EMBL" id="JARRTL010000043">
    <property type="protein sequence ID" value="MEC0487840.1"/>
    <property type="molecule type" value="Genomic_DNA"/>
</dbReference>
<dbReference type="Proteomes" id="UP001341297">
    <property type="component" value="Unassembled WGS sequence"/>
</dbReference>
<reference evidence="2 4" key="1">
    <citation type="journal article" date="2015" name="Int. J. Syst. Evol. Microbiol.">
        <title>Bacillus glycinifermentans sp. nov., isolated from fermented soybean paste.</title>
        <authorList>
            <person name="Kim S.J."/>
            <person name="Dunlap C.A."/>
            <person name="Kwon S.W."/>
            <person name="Rooney A.P."/>
        </authorList>
    </citation>
    <scope>NUCLEOTIDE SEQUENCE [LARGE SCALE GENOMIC DNA]</scope>
    <source>
        <strain evidence="2 4">GO-13</strain>
    </source>
</reference>
<dbReference type="Proteomes" id="UP000036168">
    <property type="component" value="Unassembled WGS sequence"/>
</dbReference>
<dbReference type="Pfam" id="PF12708">
    <property type="entry name" value="Pect-lyase_RHGA_epim"/>
    <property type="match status" value="1"/>
</dbReference>
<feature type="domain" description="Rhamnogalacturonase A/B/Epimerase-like pectate lyase" evidence="1">
    <location>
        <begin position="18"/>
        <end position="58"/>
    </location>
</feature>
<accession>A0A0J6E8Z5</accession>
<dbReference type="GO" id="GO:0016787">
    <property type="term" value="F:hydrolase activity"/>
    <property type="evidence" value="ECO:0007669"/>
    <property type="project" value="UniProtKB-KW"/>
</dbReference>
<evidence type="ECO:0000313" key="4">
    <source>
        <dbReference type="Proteomes" id="UP000036168"/>
    </source>
</evidence>
<evidence type="ECO:0000259" key="1">
    <source>
        <dbReference type="Pfam" id="PF12708"/>
    </source>
</evidence>
<proteinExistence type="predicted"/>
<comment type="caution">
    <text evidence="2">The sequence shown here is derived from an EMBL/GenBank/DDBJ whole genome shotgun (WGS) entry which is preliminary data.</text>
</comment>
<dbReference type="EMBL" id="LECW02000032">
    <property type="protein sequence ID" value="KRT92226.1"/>
    <property type="molecule type" value="Genomic_DNA"/>
</dbReference>
<sequence>MNEWLKIYETKFDNLMERNVMDFGTKGDGVTDDTQAFHDAMGEGGYKVVISAGVFRTSGRRP</sequence>
<dbReference type="RefSeq" id="WP_048356272.1">
    <property type="nucleotide sequence ID" value="NZ_CP023481.1"/>
</dbReference>
<evidence type="ECO:0000313" key="2">
    <source>
        <dbReference type="EMBL" id="KRT92226.1"/>
    </source>
</evidence>
<protein>
    <submittedName>
        <fullName evidence="3">Glycosyl hydrolase family 28-related protein</fullName>
    </submittedName>
</protein>
<dbReference type="InterPro" id="IPR024535">
    <property type="entry name" value="RHGA/B-epi-like_pectate_lyase"/>
</dbReference>
<evidence type="ECO:0000313" key="5">
    <source>
        <dbReference type="Proteomes" id="UP001341297"/>
    </source>
</evidence>
<accession>A0A0J6E3A3</accession>
<organism evidence="2 4">
    <name type="scientific">Bacillus glycinifermentans</name>
    <dbReference type="NCBI Taxonomy" id="1664069"/>
    <lineage>
        <taxon>Bacteria</taxon>
        <taxon>Bacillati</taxon>
        <taxon>Bacillota</taxon>
        <taxon>Bacilli</taxon>
        <taxon>Bacillales</taxon>
        <taxon>Bacillaceae</taxon>
        <taxon>Bacillus</taxon>
    </lineage>
</organism>
<dbReference type="Gene3D" id="2.160.20.10">
    <property type="entry name" value="Single-stranded right-handed beta-helix, Pectin lyase-like"/>
    <property type="match status" value="1"/>
</dbReference>
<keyword evidence="5" id="KW-1185">Reference proteome</keyword>